<evidence type="ECO:0000256" key="4">
    <source>
        <dbReference type="ARBA" id="ARBA00021581"/>
    </source>
</evidence>
<dbReference type="GO" id="GO:0008360">
    <property type="term" value="P:regulation of cell shape"/>
    <property type="evidence" value="ECO:0007669"/>
    <property type="project" value="UniProtKB-KW"/>
</dbReference>
<keyword evidence="14" id="KW-0573">Peptidoglycan synthesis</keyword>
<dbReference type="EMBL" id="MEUX01000017">
    <property type="protein sequence ID" value="OGC47379.1"/>
    <property type="molecule type" value="Genomic_DNA"/>
</dbReference>
<keyword evidence="7 14" id="KW-0378">Hydrolase</keyword>
<feature type="transmembrane region" description="Helical" evidence="14">
    <location>
        <begin position="93"/>
        <end position="112"/>
    </location>
</feature>
<keyword evidence="5 14" id="KW-1003">Cell membrane</keyword>
<proteinExistence type="inferred from homology"/>
<reference evidence="15 16" key="1">
    <citation type="journal article" date="2016" name="Nat. Commun.">
        <title>Thousands of microbial genomes shed light on interconnected biogeochemical processes in an aquifer system.</title>
        <authorList>
            <person name="Anantharaman K."/>
            <person name="Brown C.T."/>
            <person name="Hug L.A."/>
            <person name="Sharon I."/>
            <person name="Castelle C.J."/>
            <person name="Probst A.J."/>
            <person name="Thomas B.C."/>
            <person name="Singh A."/>
            <person name="Wilkins M.J."/>
            <person name="Karaoz U."/>
            <person name="Brodie E.L."/>
            <person name="Williams K.H."/>
            <person name="Hubbard S.S."/>
            <person name="Banfield J.F."/>
        </authorList>
    </citation>
    <scope>NUCLEOTIDE SEQUENCE [LARGE SCALE GENOMIC DNA]</scope>
</reference>
<dbReference type="PANTHER" id="PTHR30622:SF4">
    <property type="entry name" value="UNDECAPRENYL-DIPHOSPHATASE"/>
    <property type="match status" value="1"/>
</dbReference>
<dbReference type="Proteomes" id="UP000176444">
    <property type="component" value="Unassembled WGS sequence"/>
</dbReference>
<evidence type="ECO:0000256" key="11">
    <source>
        <dbReference type="ARBA" id="ARBA00032707"/>
    </source>
</evidence>
<feature type="transmembrane region" description="Helical" evidence="14">
    <location>
        <begin position="223"/>
        <end position="246"/>
    </location>
</feature>
<evidence type="ECO:0000256" key="7">
    <source>
        <dbReference type="ARBA" id="ARBA00022801"/>
    </source>
</evidence>
<evidence type="ECO:0000256" key="1">
    <source>
        <dbReference type="ARBA" id="ARBA00004651"/>
    </source>
</evidence>
<feature type="transmembrane region" description="Helical" evidence="14">
    <location>
        <begin position="6"/>
        <end position="29"/>
    </location>
</feature>
<comment type="catalytic activity">
    <reaction evidence="13 14">
        <text>di-trans,octa-cis-undecaprenyl diphosphate + H2O = di-trans,octa-cis-undecaprenyl phosphate + phosphate + H(+)</text>
        <dbReference type="Rhea" id="RHEA:28094"/>
        <dbReference type="ChEBI" id="CHEBI:15377"/>
        <dbReference type="ChEBI" id="CHEBI:15378"/>
        <dbReference type="ChEBI" id="CHEBI:43474"/>
        <dbReference type="ChEBI" id="CHEBI:58405"/>
        <dbReference type="ChEBI" id="CHEBI:60392"/>
        <dbReference type="EC" id="3.6.1.27"/>
    </reaction>
</comment>
<dbReference type="GO" id="GO:0005886">
    <property type="term" value="C:plasma membrane"/>
    <property type="evidence" value="ECO:0007669"/>
    <property type="project" value="UniProtKB-SubCell"/>
</dbReference>
<dbReference type="GO" id="GO:0071555">
    <property type="term" value="P:cell wall organization"/>
    <property type="evidence" value="ECO:0007669"/>
    <property type="project" value="UniProtKB-KW"/>
</dbReference>
<protein>
    <recommendedName>
        <fullName evidence="4 14">Undecaprenyl-diphosphatase</fullName>
        <ecNumber evidence="3 14">3.6.1.27</ecNumber>
    </recommendedName>
    <alternativeName>
        <fullName evidence="12 14">Bacitracin resistance protein</fullName>
    </alternativeName>
    <alternativeName>
        <fullName evidence="11 14">Undecaprenyl pyrophosphate phosphatase</fullName>
    </alternativeName>
</protein>
<evidence type="ECO:0000256" key="12">
    <source>
        <dbReference type="ARBA" id="ARBA00032932"/>
    </source>
</evidence>
<dbReference type="PANTHER" id="PTHR30622">
    <property type="entry name" value="UNDECAPRENYL-DIPHOSPHATASE"/>
    <property type="match status" value="1"/>
</dbReference>
<dbReference type="EC" id="3.6.1.27" evidence="3 14"/>
<evidence type="ECO:0000313" key="16">
    <source>
        <dbReference type="Proteomes" id="UP000176444"/>
    </source>
</evidence>
<evidence type="ECO:0000256" key="9">
    <source>
        <dbReference type="ARBA" id="ARBA00023136"/>
    </source>
</evidence>
<comment type="similarity">
    <text evidence="2 14">Belongs to the UppP family.</text>
</comment>
<feature type="transmembrane region" description="Helical" evidence="14">
    <location>
        <begin position="258"/>
        <end position="275"/>
    </location>
</feature>
<keyword evidence="8 14" id="KW-1133">Transmembrane helix</keyword>
<evidence type="ECO:0000256" key="8">
    <source>
        <dbReference type="ARBA" id="ARBA00022989"/>
    </source>
</evidence>
<keyword evidence="14" id="KW-0133">Cell shape</keyword>
<gene>
    <name evidence="14" type="primary">uppP</name>
    <name evidence="15" type="ORF">A2713_00805</name>
</gene>
<evidence type="ECO:0000256" key="2">
    <source>
        <dbReference type="ARBA" id="ARBA00010621"/>
    </source>
</evidence>
<dbReference type="GO" id="GO:0009252">
    <property type="term" value="P:peptidoglycan biosynthetic process"/>
    <property type="evidence" value="ECO:0007669"/>
    <property type="project" value="UniProtKB-KW"/>
</dbReference>
<keyword evidence="10 14" id="KW-0046">Antibiotic resistance</keyword>
<dbReference type="HAMAP" id="MF_01006">
    <property type="entry name" value="Undec_diphosphatase"/>
    <property type="match status" value="1"/>
</dbReference>
<name>A0A1F4UR39_UNCKA</name>
<feature type="transmembrane region" description="Helical" evidence="14">
    <location>
        <begin position="41"/>
        <end position="60"/>
    </location>
</feature>
<evidence type="ECO:0000256" key="5">
    <source>
        <dbReference type="ARBA" id="ARBA00022475"/>
    </source>
</evidence>
<evidence type="ECO:0000256" key="3">
    <source>
        <dbReference type="ARBA" id="ARBA00012374"/>
    </source>
</evidence>
<comment type="function">
    <text evidence="14">Catalyzes the dephosphorylation of undecaprenyl diphosphate (UPP). Confers resistance to bacitracin.</text>
</comment>
<dbReference type="GO" id="GO:0050380">
    <property type="term" value="F:undecaprenyl-diphosphatase activity"/>
    <property type="evidence" value="ECO:0007669"/>
    <property type="project" value="UniProtKB-UniRule"/>
</dbReference>
<keyword evidence="14" id="KW-0961">Cell wall biogenesis/degradation</keyword>
<evidence type="ECO:0000256" key="14">
    <source>
        <dbReference type="HAMAP-Rule" id="MF_01006"/>
    </source>
</evidence>
<comment type="subcellular location">
    <subcellularLocation>
        <location evidence="1 14">Cell membrane</location>
        <topology evidence="1 14">Multi-pass membrane protein</topology>
    </subcellularLocation>
</comment>
<evidence type="ECO:0000256" key="10">
    <source>
        <dbReference type="ARBA" id="ARBA00023251"/>
    </source>
</evidence>
<dbReference type="GO" id="GO:0046677">
    <property type="term" value="P:response to antibiotic"/>
    <property type="evidence" value="ECO:0007669"/>
    <property type="project" value="UniProtKB-UniRule"/>
</dbReference>
<sequence length="277" mass="30564">MTVLQSIVLGITQGITEFLPISSSGHLILIPAIFGWELQDLSFDVALHLGTAIAVLLFFWRDWFDMIKALKLDVIDFIAGKTRDINKLRRGSVGLFTIVIVSIPVGIAGVMLENQVEQLFRSPILVALMLIIVSIFMYVADNYSESNKSDKEIGFMDSLVISLSQIVALFPGSSRSGMSISTGLFRGLTREKAAKFSFLLATPIILGASIVKLPDLFSASSEQIQVILIGLATSFITGIISIKWLLSFLRNRSLKVFVVYRILLGVVILIHYFSYAI</sequence>
<dbReference type="InterPro" id="IPR003824">
    <property type="entry name" value="UppP"/>
</dbReference>
<feature type="transmembrane region" description="Helical" evidence="14">
    <location>
        <begin position="124"/>
        <end position="141"/>
    </location>
</feature>
<keyword evidence="6 14" id="KW-0812">Transmembrane</keyword>
<dbReference type="AlphaFoldDB" id="A0A1F4UR39"/>
<dbReference type="Pfam" id="PF02673">
    <property type="entry name" value="BacA"/>
    <property type="match status" value="1"/>
</dbReference>
<organism evidence="15 16">
    <name type="scientific">candidate division WWE3 bacterium RIFCSPHIGHO2_01_FULL_35_17</name>
    <dbReference type="NCBI Taxonomy" id="1802614"/>
    <lineage>
        <taxon>Bacteria</taxon>
        <taxon>Katanobacteria</taxon>
    </lineage>
</organism>
<evidence type="ECO:0000256" key="6">
    <source>
        <dbReference type="ARBA" id="ARBA00022692"/>
    </source>
</evidence>
<evidence type="ECO:0000256" key="13">
    <source>
        <dbReference type="ARBA" id="ARBA00047594"/>
    </source>
</evidence>
<feature type="transmembrane region" description="Helical" evidence="14">
    <location>
        <begin position="193"/>
        <end position="211"/>
    </location>
</feature>
<comment type="miscellaneous">
    <text evidence="14">Bacitracin is thought to be involved in the inhibition of peptidoglycan synthesis by sequestering undecaprenyl diphosphate, thereby reducing the pool of lipid carrier available.</text>
</comment>
<evidence type="ECO:0000313" key="15">
    <source>
        <dbReference type="EMBL" id="OGC47379.1"/>
    </source>
</evidence>
<comment type="caution">
    <text evidence="15">The sequence shown here is derived from an EMBL/GenBank/DDBJ whole genome shotgun (WGS) entry which is preliminary data.</text>
</comment>
<accession>A0A1F4UR39</accession>
<keyword evidence="9 14" id="KW-0472">Membrane</keyword>